<evidence type="ECO:0000313" key="1">
    <source>
        <dbReference type="EMBL" id="EKA61217.1"/>
    </source>
</evidence>
<dbReference type="AlphaFoldDB" id="K1E725"/>
<dbReference type="Proteomes" id="UP000288711">
    <property type="component" value="Unassembled WGS sequence"/>
</dbReference>
<protein>
    <submittedName>
        <fullName evidence="1">Uncharacterized protein</fullName>
    </submittedName>
</protein>
<evidence type="ECO:0000313" key="3">
    <source>
        <dbReference type="Proteomes" id="UP000004474"/>
    </source>
</evidence>
<dbReference type="EMBL" id="ALWX01000038">
    <property type="protein sequence ID" value="EKA61217.1"/>
    <property type="molecule type" value="Genomic_DNA"/>
</dbReference>
<keyword evidence="4" id="KW-1185">Reference proteome</keyword>
<reference evidence="2 4" key="1">
    <citation type="journal article" date="2009" name="Int. J. Syst. Evol. Microbiol.">
        <title>Janibacter hoylei sp. nov., Bacillus isronensis sp. nov. and Bacillus aryabhattai sp. nov., isolated from cryotubes used for collecting air from the upper atmosphere.</title>
        <authorList>
            <person name="Shivaji S."/>
            <person name="Chaturvedi P."/>
            <person name="Begum Z."/>
            <person name="Pindi P.K."/>
            <person name="Manorama R."/>
            <person name="Padmanaban D.A."/>
            <person name="Shouche Y.S."/>
            <person name="Pawar S."/>
            <person name="Vaishampayan P."/>
            <person name="Dutt C.B."/>
            <person name="Datta G.N."/>
            <person name="Manchanda R.K."/>
            <person name="Rao U.R."/>
            <person name="Bhargava P.M."/>
            <person name="Narlikar J.V."/>
        </authorList>
    </citation>
    <scope>NUCLEOTIDE SEQUENCE [LARGE SCALE GENOMIC DNA]</scope>
    <source>
        <strain evidence="2 4">PVAS-1</strain>
    </source>
</reference>
<gene>
    <name evidence="1" type="ORF">B277_08719</name>
    <name evidence="2" type="ORF">CWN80_05160</name>
</gene>
<reference evidence="1 3" key="2">
    <citation type="journal article" date="2012" name="J. Bacteriol.">
        <title>Genome Sequence of Janibacter hoylei MTCC8307, Isolated from the Stratospheric Air.</title>
        <authorList>
            <person name="Pawar S.P."/>
            <person name="Dhotre D.P."/>
            <person name="Shetty S.A."/>
            <person name="Chowdhury S.P."/>
            <person name="Chaudhari B.L."/>
            <person name="Shouche Y.S."/>
        </authorList>
    </citation>
    <scope>NUCLEOTIDE SEQUENCE [LARGE SCALE GENOMIC DNA]</scope>
    <source>
        <strain evidence="1 3">PVAS-1</strain>
    </source>
</reference>
<evidence type="ECO:0000313" key="4">
    <source>
        <dbReference type="Proteomes" id="UP000288711"/>
    </source>
</evidence>
<dbReference type="Proteomes" id="UP000004474">
    <property type="component" value="Unassembled WGS sequence"/>
</dbReference>
<evidence type="ECO:0000313" key="2">
    <source>
        <dbReference type="EMBL" id="RWU84220.1"/>
    </source>
</evidence>
<dbReference type="EMBL" id="PIPF01000005">
    <property type="protein sequence ID" value="RWU84220.1"/>
    <property type="molecule type" value="Genomic_DNA"/>
</dbReference>
<comment type="caution">
    <text evidence="1">The sequence shown here is derived from an EMBL/GenBank/DDBJ whole genome shotgun (WGS) entry which is preliminary data.</text>
</comment>
<name>K1E725_9MICO</name>
<accession>K1E725</accession>
<proteinExistence type="predicted"/>
<organism evidence="1 3">
    <name type="scientific">Janibacter hoylei PVAS-1</name>
    <dbReference type="NCBI Taxonomy" id="1210046"/>
    <lineage>
        <taxon>Bacteria</taxon>
        <taxon>Bacillati</taxon>
        <taxon>Actinomycetota</taxon>
        <taxon>Actinomycetes</taxon>
        <taxon>Micrococcales</taxon>
        <taxon>Intrasporangiaceae</taxon>
        <taxon>Janibacter</taxon>
    </lineage>
</organism>
<sequence>MRRLPLATASLFLSVQVREPKPLLAPEMLPLQLPSAKAGVAAIVHAATSPMALMADLKSGVFPMMNLPL</sequence>
<reference evidence="2" key="3">
    <citation type="submission" date="2017-11" db="EMBL/GenBank/DDBJ databases">
        <authorList>
            <person name="Seuylemezian A."/>
            <person name="Cooper K."/>
            <person name="Vaishampayan P."/>
        </authorList>
    </citation>
    <scope>NUCLEOTIDE SEQUENCE</scope>
    <source>
        <strain evidence="2">PVAS-1</strain>
    </source>
</reference>